<evidence type="ECO:0000313" key="2">
    <source>
        <dbReference type="Proteomes" id="UP000011717"/>
    </source>
</evidence>
<proteinExistence type="predicted"/>
<dbReference type="Proteomes" id="UP000011717">
    <property type="component" value="Unassembled WGS sequence"/>
</dbReference>
<dbReference type="EMBL" id="AMRV01000003">
    <property type="protein sequence ID" value="EMD83465.1"/>
    <property type="molecule type" value="Genomic_DNA"/>
</dbReference>
<sequence length="39" mass="4468">MNPRGVDVTIRAFGHRHRTAINFARKLHETVRLAVMKAP</sequence>
<dbReference type="AlphaFoldDB" id="M2SDM5"/>
<keyword evidence="2" id="KW-1185">Reference proteome</keyword>
<gene>
    <name evidence="1" type="ORF">C725_1366</name>
</gene>
<comment type="caution">
    <text evidence="1">The sequence shown here is derived from an EMBL/GenBank/DDBJ whole genome shotgun (WGS) entry which is preliminary data.</text>
</comment>
<organism evidence="1 2">
    <name type="scientific">Pacificimonas flava</name>
    <dbReference type="NCBI Taxonomy" id="1234595"/>
    <lineage>
        <taxon>Bacteria</taxon>
        <taxon>Pseudomonadati</taxon>
        <taxon>Pseudomonadota</taxon>
        <taxon>Alphaproteobacteria</taxon>
        <taxon>Sphingomonadales</taxon>
        <taxon>Sphingosinicellaceae</taxon>
        <taxon>Pacificimonas</taxon>
    </lineage>
</organism>
<evidence type="ECO:0000313" key="1">
    <source>
        <dbReference type="EMBL" id="EMD83465.1"/>
    </source>
</evidence>
<accession>M2SDM5</accession>
<name>M2SDM5_9SPHN</name>
<protein>
    <submittedName>
        <fullName evidence="1">Uncharacterized protein</fullName>
    </submittedName>
</protein>
<reference evidence="1 2" key="1">
    <citation type="journal article" date="2013" name="Genome Announc.">
        <title>Draft Genome Sequence of Strain JLT2015T, Belonging to the Family Sphingomonadaceae of the Alphaproteobacteria.</title>
        <authorList>
            <person name="Tang K."/>
            <person name="Liu K."/>
            <person name="Li S."/>
            <person name="Jiao N."/>
        </authorList>
    </citation>
    <scope>NUCLEOTIDE SEQUENCE [LARGE SCALE GENOMIC DNA]</scope>
    <source>
        <strain evidence="1 2">JLT2015</strain>
    </source>
</reference>